<dbReference type="InterPro" id="IPR003807">
    <property type="entry name" value="DUF202"/>
</dbReference>
<evidence type="ECO:0000256" key="4">
    <source>
        <dbReference type="ARBA" id="ARBA00022989"/>
    </source>
</evidence>
<evidence type="ECO:0000256" key="3">
    <source>
        <dbReference type="ARBA" id="ARBA00022692"/>
    </source>
</evidence>
<sequence>MENDSQLLPKKTNATDHLANERTFLAWIRTSIGIMGFGFVVVKFSLFIKQIALALGTKANVHQTGNSQKIGIMLVCLGALTILFSFLRYNKTKNQLDQGVYYNSTVFIKIITLLIFMMSVFLLIYLIGTT</sequence>
<dbReference type="AlphaFoldDB" id="A0A4R5MKS5"/>
<dbReference type="PANTHER" id="PTHR34187">
    <property type="entry name" value="FGR18P"/>
    <property type="match status" value="1"/>
</dbReference>
<keyword evidence="5 6" id="KW-0472">Membrane</keyword>
<gene>
    <name evidence="8" type="ORF">EZJ43_09395</name>
</gene>
<feature type="transmembrane region" description="Helical" evidence="6">
    <location>
        <begin position="107"/>
        <end position="127"/>
    </location>
</feature>
<dbReference type="GO" id="GO:0005886">
    <property type="term" value="C:plasma membrane"/>
    <property type="evidence" value="ECO:0007669"/>
    <property type="project" value="UniProtKB-SubCell"/>
</dbReference>
<dbReference type="Proteomes" id="UP000295668">
    <property type="component" value="Unassembled WGS sequence"/>
</dbReference>
<feature type="transmembrane region" description="Helical" evidence="6">
    <location>
        <begin position="69"/>
        <end position="87"/>
    </location>
</feature>
<accession>A0A4R5MKS5</accession>
<evidence type="ECO:0000259" key="7">
    <source>
        <dbReference type="Pfam" id="PF02656"/>
    </source>
</evidence>
<organism evidence="8 9">
    <name type="scientific">Pedobacter changchengzhani</name>
    <dbReference type="NCBI Taxonomy" id="2529274"/>
    <lineage>
        <taxon>Bacteria</taxon>
        <taxon>Pseudomonadati</taxon>
        <taxon>Bacteroidota</taxon>
        <taxon>Sphingobacteriia</taxon>
        <taxon>Sphingobacteriales</taxon>
        <taxon>Sphingobacteriaceae</taxon>
        <taxon>Pedobacter</taxon>
    </lineage>
</organism>
<feature type="transmembrane region" description="Helical" evidence="6">
    <location>
        <begin position="26"/>
        <end position="48"/>
    </location>
</feature>
<evidence type="ECO:0000256" key="1">
    <source>
        <dbReference type="ARBA" id="ARBA00004651"/>
    </source>
</evidence>
<keyword evidence="3 6" id="KW-0812">Transmembrane</keyword>
<proteinExistence type="predicted"/>
<comment type="subcellular location">
    <subcellularLocation>
        <location evidence="1">Cell membrane</location>
        <topology evidence="1">Multi-pass membrane protein</topology>
    </subcellularLocation>
</comment>
<evidence type="ECO:0000256" key="5">
    <source>
        <dbReference type="ARBA" id="ARBA00023136"/>
    </source>
</evidence>
<keyword evidence="4 6" id="KW-1133">Transmembrane helix</keyword>
<evidence type="ECO:0000256" key="2">
    <source>
        <dbReference type="ARBA" id="ARBA00022475"/>
    </source>
</evidence>
<protein>
    <submittedName>
        <fullName evidence="8">DUF202 domain-containing protein</fullName>
    </submittedName>
</protein>
<feature type="domain" description="DUF202" evidence="7">
    <location>
        <begin position="16"/>
        <end position="94"/>
    </location>
</feature>
<evidence type="ECO:0000256" key="6">
    <source>
        <dbReference type="SAM" id="Phobius"/>
    </source>
</evidence>
<dbReference type="InterPro" id="IPR052053">
    <property type="entry name" value="IM_YidH-like"/>
</dbReference>
<dbReference type="Pfam" id="PF02656">
    <property type="entry name" value="DUF202"/>
    <property type="match status" value="1"/>
</dbReference>
<dbReference type="OrthoDB" id="582337at2"/>
<evidence type="ECO:0000313" key="9">
    <source>
        <dbReference type="Proteomes" id="UP000295668"/>
    </source>
</evidence>
<keyword evidence="9" id="KW-1185">Reference proteome</keyword>
<comment type="caution">
    <text evidence="8">The sequence shown here is derived from an EMBL/GenBank/DDBJ whole genome shotgun (WGS) entry which is preliminary data.</text>
</comment>
<reference evidence="8 9" key="1">
    <citation type="submission" date="2019-02" db="EMBL/GenBank/DDBJ databases">
        <title>Pedobacter sp. nov., a novel speices isolated from soil of pinguins habitat in Antarcitica.</title>
        <authorList>
            <person name="He R.-H."/>
        </authorList>
    </citation>
    <scope>NUCLEOTIDE SEQUENCE [LARGE SCALE GENOMIC DNA]</scope>
    <source>
        <strain evidence="8 9">E01020</strain>
    </source>
</reference>
<dbReference type="EMBL" id="SJCY01000005">
    <property type="protein sequence ID" value="TDG36208.1"/>
    <property type="molecule type" value="Genomic_DNA"/>
</dbReference>
<keyword evidence="2" id="KW-1003">Cell membrane</keyword>
<dbReference type="RefSeq" id="WP_133262454.1">
    <property type="nucleotide sequence ID" value="NZ_SJCY01000005.1"/>
</dbReference>
<evidence type="ECO:0000313" key="8">
    <source>
        <dbReference type="EMBL" id="TDG36208.1"/>
    </source>
</evidence>
<dbReference type="PANTHER" id="PTHR34187:SF2">
    <property type="entry name" value="DUF202 DOMAIN-CONTAINING PROTEIN"/>
    <property type="match status" value="1"/>
</dbReference>
<name>A0A4R5MKS5_9SPHI</name>